<keyword evidence="2" id="KW-1185">Reference proteome</keyword>
<proteinExistence type="predicted"/>
<evidence type="ECO:0000313" key="1">
    <source>
        <dbReference type="EMBL" id="KAJ8404395.1"/>
    </source>
</evidence>
<reference evidence="1" key="1">
    <citation type="journal article" date="2023" name="Science">
        <title>Genome structures resolve the early diversification of teleost fishes.</title>
        <authorList>
            <person name="Parey E."/>
            <person name="Louis A."/>
            <person name="Montfort J."/>
            <person name="Bouchez O."/>
            <person name="Roques C."/>
            <person name="Iampietro C."/>
            <person name="Lluch J."/>
            <person name="Castinel A."/>
            <person name="Donnadieu C."/>
            <person name="Desvignes T."/>
            <person name="Floi Bucao C."/>
            <person name="Jouanno E."/>
            <person name="Wen M."/>
            <person name="Mejri S."/>
            <person name="Dirks R."/>
            <person name="Jansen H."/>
            <person name="Henkel C."/>
            <person name="Chen W.J."/>
            <person name="Zahm M."/>
            <person name="Cabau C."/>
            <person name="Klopp C."/>
            <person name="Thompson A.W."/>
            <person name="Robinson-Rechavi M."/>
            <person name="Braasch I."/>
            <person name="Lecointre G."/>
            <person name="Bobe J."/>
            <person name="Postlethwait J.H."/>
            <person name="Berthelot C."/>
            <person name="Roest Crollius H."/>
            <person name="Guiguen Y."/>
        </authorList>
    </citation>
    <scope>NUCLEOTIDE SEQUENCE</scope>
    <source>
        <strain evidence="1">NC1722</strain>
    </source>
</reference>
<comment type="caution">
    <text evidence="1">The sequence shown here is derived from an EMBL/GenBank/DDBJ whole genome shotgun (WGS) entry which is preliminary data.</text>
</comment>
<dbReference type="EMBL" id="JAINUG010000054">
    <property type="protein sequence ID" value="KAJ8404395.1"/>
    <property type="molecule type" value="Genomic_DNA"/>
</dbReference>
<organism evidence="1 2">
    <name type="scientific">Aldrovandia affinis</name>
    <dbReference type="NCBI Taxonomy" id="143900"/>
    <lineage>
        <taxon>Eukaryota</taxon>
        <taxon>Metazoa</taxon>
        <taxon>Chordata</taxon>
        <taxon>Craniata</taxon>
        <taxon>Vertebrata</taxon>
        <taxon>Euteleostomi</taxon>
        <taxon>Actinopterygii</taxon>
        <taxon>Neopterygii</taxon>
        <taxon>Teleostei</taxon>
        <taxon>Notacanthiformes</taxon>
        <taxon>Halosauridae</taxon>
        <taxon>Aldrovandia</taxon>
    </lineage>
</organism>
<protein>
    <submittedName>
        <fullName evidence="1">Uncharacterized protein</fullName>
    </submittedName>
</protein>
<dbReference type="AlphaFoldDB" id="A0AAD7SL27"/>
<gene>
    <name evidence="1" type="ORF">AAFF_G00341680</name>
</gene>
<evidence type="ECO:0000313" key="2">
    <source>
        <dbReference type="Proteomes" id="UP001221898"/>
    </source>
</evidence>
<accession>A0AAD7SL27</accession>
<name>A0AAD7SL27_9TELE</name>
<dbReference type="Proteomes" id="UP001221898">
    <property type="component" value="Unassembled WGS sequence"/>
</dbReference>
<sequence length="85" mass="9378">MKASQNKISFLQVSGGRHYRCALIARGLATPALRSGMFFLCRVSWRPSPSTATDLIDHRAIIEDRGKHKIDGGGHFSVRRARGAN</sequence>